<dbReference type="SUPFAM" id="SSF69786">
    <property type="entry name" value="YggU-like"/>
    <property type="match status" value="1"/>
</dbReference>
<dbReference type="SMART" id="SM01152">
    <property type="entry name" value="DUF167"/>
    <property type="match status" value="1"/>
</dbReference>
<protein>
    <submittedName>
        <fullName evidence="2">UPF0235 protein</fullName>
    </submittedName>
</protein>
<sequence>MRITVYLKPGSRRGDMVVENADGSLTIFTKEPAVDGRANAAAIRLAAAHMGVAKTRVVLLRGRTARRKVFEISD</sequence>
<organism evidence="2 3">
    <name type="scientific">Candidatus Southlakia epibionticum</name>
    <dbReference type="NCBI Taxonomy" id="3043284"/>
    <lineage>
        <taxon>Bacteria</taxon>
        <taxon>Candidatus Saccharimonadota</taxon>
        <taxon>Candidatus Saccharimonadia</taxon>
        <taxon>Candidatus Saccharimonadales</taxon>
        <taxon>Candidatus Saccharimonadaceae</taxon>
        <taxon>Candidatus Southlakia</taxon>
    </lineage>
</organism>
<gene>
    <name evidence="2" type="ORF">SEML1_0826</name>
</gene>
<name>A0ABY8WWM5_9BACT</name>
<dbReference type="InterPro" id="IPR003746">
    <property type="entry name" value="DUF167"/>
</dbReference>
<proteinExistence type="inferred from homology"/>
<dbReference type="EMBL" id="CP124550">
    <property type="protein sequence ID" value="WIO46422.1"/>
    <property type="molecule type" value="Genomic_DNA"/>
</dbReference>
<comment type="similarity">
    <text evidence="1">Belongs to the UPF0235 family.</text>
</comment>
<accession>A0ABY8WWM5</accession>
<evidence type="ECO:0000256" key="1">
    <source>
        <dbReference type="ARBA" id="ARBA00010364"/>
    </source>
</evidence>
<dbReference type="Pfam" id="PF02594">
    <property type="entry name" value="DUF167"/>
    <property type="match status" value="1"/>
</dbReference>
<dbReference type="Proteomes" id="UP001177295">
    <property type="component" value="Chromosome"/>
</dbReference>
<dbReference type="NCBIfam" id="TIGR00251">
    <property type="entry name" value="DUF167 family protein"/>
    <property type="match status" value="1"/>
</dbReference>
<keyword evidence="3" id="KW-1185">Reference proteome</keyword>
<evidence type="ECO:0000313" key="3">
    <source>
        <dbReference type="Proteomes" id="UP001177295"/>
    </source>
</evidence>
<dbReference type="Gene3D" id="3.30.1200.10">
    <property type="entry name" value="YggU-like"/>
    <property type="match status" value="1"/>
</dbReference>
<dbReference type="InterPro" id="IPR036591">
    <property type="entry name" value="YggU-like_sf"/>
</dbReference>
<dbReference type="RefSeq" id="WP_376753950.1">
    <property type="nucleotide sequence ID" value="NZ_CP124550.1"/>
</dbReference>
<reference evidence="2 3" key="1">
    <citation type="journal article" date="2023" name="Cell">
        <title>Genetic manipulation of Patescibacteria provides mechanistic insights into microbial dark matter and the epibiotic lifestyle.</title>
        <authorList>
            <person name="Wang Y."/>
            <person name="Gallagher L.A."/>
            <person name="Andrade P.A."/>
            <person name="Liu A."/>
            <person name="Humphreys I.R."/>
            <person name="Turkarslan S."/>
            <person name="Cutler K.J."/>
            <person name="Arrieta-Ortiz M.L."/>
            <person name="Li Y."/>
            <person name="Radey M.C."/>
            <person name="McLean J.S."/>
            <person name="Cong Q."/>
            <person name="Baker D."/>
            <person name="Baliga N.S."/>
            <person name="Peterson S.B."/>
            <person name="Mougous J.D."/>
        </authorList>
    </citation>
    <scope>NUCLEOTIDE SEQUENCE [LARGE SCALE GENOMIC DNA]</scope>
    <source>
        <strain evidence="2 3">ML1</strain>
    </source>
</reference>
<evidence type="ECO:0000313" key="2">
    <source>
        <dbReference type="EMBL" id="WIO46422.1"/>
    </source>
</evidence>